<reference evidence="10 11" key="1">
    <citation type="journal article" date="2015" name="Genome Biol. Evol.">
        <title>Phylogenomic analyses indicate that early fungi evolved digesting cell walls of algal ancestors of land plants.</title>
        <authorList>
            <person name="Chang Y."/>
            <person name="Wang S."/>
            <person name="Sekimoto S."/>
            <person name="Aerts A.L."/>
            <person name="Choi C."/>
            <person name="Clum A."/>
            <person name="LaButti K.M."/>
            <person name="Lindquist E.A."/>
            <person name="Yee Ngan C."/>
            <person name="Ohm R.A."/>
            <person name="Salamov A.A."/>
            <person name="Grigoriev I.V."/>
            <person name="Spatafora J.W."/>
            <person name="Berbee M.L."/>
        </authorList>
    </citation>
    <scope>NUCLEOTIDE SEQUENCE [LARGE SCALE GENOMIC DNA]</scope>
    <source>
        <strain evidence="10 11">NRRL 28638</strain>
    </source>
</reference>
<keyword evidence="7" id="KW-0472">Membrane</keyword>
<feature type="domain" description="Peptidase M48" evidence="8">
    <location>
        <begin position="216"/>
        <end position="371"/>
    </location>
</feature>
<evidence type="ECO:0000259" key="9">
    <source>
        <dbReference type="Pfam" id="PF16491"/>
    </source>
</evidence>
<dbReference type="Proteomes" id="UP000070444">
    <property type="component" value="Unassembled WGS sequence"/>
</dbReference>
<feature type="domain" description="CAAX prenyl protease 1 N-terminal" evidence="9">
    <location>
        <begin position="30"/>
        <end position="140"/>
    </location>
</feature>
<evidence type="ECO:0000313" key="11">
    <source>
        <dbReference type="Proteomes" id="UP000070444"/>
    </source>
</evidence>
<evidence type="ECO:0000256" key="6">
    <source>
        <dbReference type="RuleBase" id="RU003983"/>
    </source>
</evidence>
<keyword evidence="7" id="KW-1133">Transmembrane helix</keyword>
<organism evidence="10 11">
    <name type="scientific">Conidiobolus coronatus (strain ATCC 28846 / CBS 209.66 / NRRL 28638)</name>
    <name type="common">Delacroixia coronata</name>
    <dbReference type="NCBI Taxonomy" id="796925"/>
    <lineage>
        <taxon>Eukaryota</taxon>
        <taxon>Fungi</taxon>
        <taxon>Fungi incertae sedis</taxon>
        <taxon>Zoopagomycota</taxon>
        <taxon>Entomophthoromycotina</taxon>
        <taxon>Entomophthoromycetes</taxon>
        <taxon>Entomophthorales</taxon>
        <taxon>Ancylistaceae</taxon>
        <taxon>Conidiobolus</taxon>
    </lineage>
</organism>
<dbReference type="GO" id="GO:0006508">
    <property type="term" value="P:proteolysis"/>
    <property type="evidence" value="ECO:0007669"/>
    <property type="project" value="UniProtKB-KW"/>
</dbReference>
<comment type="similarity">
    <text evidence="6">Belongs to the peptidase M48 family.</text>
</comment>
<feature type="transmembrane region" description="Helical" evidence="7">
    <location>
        <begin position="112"/>
        <end position="138"/>
    </location>
</feature>
<name>A0A137PBW3_CONC2</name>
<protein>
    <submittedName>
        <fullName evidence="10">Uncharacterized protein</fullName>
    </submittedName>
</protein>
<dbReference type="Pfam" id="PF01435">
    <property type="entry name" value="Peptidase_M48"/>
    <property type="match status" value="1"/>
</dbReference>
<keyword evidence="11" id="KW-1185">Reference proteome</keyword>
<proteinExistence type="inferred from homology"/>
<evidence type="ECO:0000256" key="2">
    <source>
        <dbReference type="ARBA" id="ARBA00022723"/>
    </source>
</evidence>
<dbReference type="STRING" id="796925.A0A137PBW3"/>
<keyword evidence="7" id="KW-0812">Transmembrane</keyword>
<evidence type="ECO:0000259" key="8">
    <source>
        <dbReference type="Pfam" id="PF01435"/>
    </source>
</evidence>
<dbReference type="GO" id="GO:0046872">
    <property type="term" value="F:metal ion binding"/>
    <property type="evidence" value="ECO:0007669"/>
    <property type="project" value="UniProtKB-KW"/>
</dbReference>
<evidence type="ECO:0000256" key="7">
    <source>
        <dbReference type="SAM" id="Phobius"/>
    </source>
</evidence>
<evidence type="ECO:0000256" key="3">
    <source>
        <dbReference type="ARBA" id="ARBA00022801"/>
    </source>
</evidence>
<dbReference type="GO" id="GO:0004222">
    <property type="term" value="F:metalloendopeptidase activity"/>
    <property type="evidence" value="ECO:0007669"/>
    <property type="project" value="InterPro"/>
</dbReference>
<keyword evidence="2" id="KW-0479">Metal-binding</keyword>
<dbReference type="AlphaFoldDB" id="A0A137PBW3"/>
<gene>
    <name evidence="10" type="ORF">CONCODRAFT_84020</name>
</gene>
<dbReference type="InterPro" id="IPR001915">
    <property type="entry name" value="Peptidase_M48"/>
</dbReference>
<keyword evidence="5 6" id="KW-0482">Metalloprotease</keyword>
<comment type="cofactor">
    <cofactor evidence="6">
        <name>Zn(2+)</name>
        <dbReference type="ChEBI" id="CHEBI:29105"/>
    </cofactor>
    <text evidence="6">Binds 1 zinc ion per subunit.</text>
</comment>
<accession>A0A137PBW3</accession>
<sequence>MIMNLLEYKSTATKVYFGVYALETYLNARQHRKLLETEVPEELEGVVSKEEFEKDRLFELRESHYRLVKSAWKVAKDIAFIQYDIYPLIWKYSSELLVKYFNLSGTHWYTDYFIVAAIFPIADAIAILPVMLYDFLVLKRHKKDSSAGSRSVRSPPQDNINLGISIVLDILPQLYFISQGVPNAYLYAMPFRLIHSAIDVLLLELVTQYFLNTEPLREDDLYFNIKKLAKDLGFNIDNLFVFQRDLQDPEAPDVYIFENFTSKTIYLSDTIIEEASDEEICALVTRELIIRKSRFGLKKFILNEACCLALIYSFSKVMQNQGFYQQFGISAMPIIFGATMFKTLIAPLKPVANFFFNLITRKKEIKANSFVKSGQYGKHLKSGLLISYVSNKKNFNTDPLFSAYRSHNMSLAENLKSIIKTE</sequence>
<evidence type="ECO:0000256" key="5">
    <source>
        <dbReference type="ARBA" id="ARBA00023049"/>
    </source>
</evidence>
<keyword evidence="4 6" id="KW-0862">Zinc</keyword>
<dbReference type="Pfam" id="PF16491">
    <property type="entry name" value="Peptidase_M48_N"/>
    <property type="match status" value="1"/>
</dbReference>
<dbReference type="PANTHER" id="PTHR10120">
    <property type="entry name" value="CAAX PRENYL PROTEASE 1"/>
    <property type="match status" value="1"/>
</dbReference>
<keyword evidence="3 6" id="KW-0378">Hydrolase</keyword>
<dbReference type="Gene3D" id="3.30.2010.10">
    <property type="entry name" value="Metalloproteases ('zincins'), catalytic domain"/>
    <property type="match status" value="1"/>
</dbReference>
<keyword evidence="1 6" id="KW-0645">Protease</keyword>
<dbReference type="InterPro" id="IPR032456">
    <property type="entry name" value="Peptidase_M48_N"/>
</dbReference>
<dbReference type="OrthoDB" id="360839at2759"/>
<evidence type="ECO:0000256" key="4">
    <source>
        <dbReference type="ARBA" id="ARBA00022833"/>
    </source>
</evidence>
<dbReference type="EMBL" id="KQ964452">
    <property type="protein sequence ID" value="KXN72476.1"/>
    <property type="molecule type" value="Genomic_DNA"/>
</dbReference>
<feature type="transmembrane region" description="Helical" evidence="7">
    <location>
        <begin position="300"/>
        <end position="317"/>
    </location>
</feature>
<evidence type="ECO:0000256" key="1">
    <source>
        <dbReference type="ARBA" id="ARBA00022670"/>
    </source>
</evidence>
<evidence type="ECO:0000313" key="10">
    <source>
        <dbReference type="EMBL" id="KXN72476.1"/>
    </source>
</evidence>